<name>A0A6P6M6F6_CARAU</name>
<proteinExistence type="predicted"/>
<dbReference type="Pfam" id="PF09588">
    <property type="entry name" value="YqaJ"/>
    <property type="match status" value="1"/>
</dbReference>
<dbReference type="OrthoDB" id="261614at2759"/>
<dbReference type="KEGG" id="caua:113065147"/>
<dbReference type="InterPro" id="IPR011335">
    <property type="entry name" value="Restrct_endonuc-II-like"/>
</dbReference>
<reference evidence="4" key="1">
    <citation type="submission" date="2025-08" db="UniProtKB">
        <authorList>
            <consortium name="RefSeq"/>
        </authorList>
    </citation>
    <scope>IDENTIFICATION</scope>
    <source>
        <strain evidence="4">Wakin</strain>
        <tissue evidence="4">Muscle</tissue>
    </source>
</reference>
<dbReference type="GeneID" id="113065147"/>
<keyword evidence="1" id="KW-0862">Zinc</keyword>
<dbReference type="GO" id="GO:0006281">
    <property type="term" value="P:DNA repair"/>
    <property type="evidence" value="ECO:0007669"/>
    <property type="project" value="UniProtKB-ARBA"/>
</dbReference>
<dbReference type="Proteomes" id="UP000515129">
    <property type="component" value="Chromosome 47"/>
</dbReference>
<dbReference type="InterPro" id="IPR007527">
    <property type="entry name" value="Znf_SWIM"/>
</dbReference>
<dbReference type="RefSeq" id="XP_026092148.1">
    <property type="nucleotide sequence ID" value="XM_026236363.1"/>
</dbReference>
<feature type="domain" description="SWIM-type" evidence="2">
    <location>
        <begin position="3"/>
        <end position="39"/>
    </location>
</feature>
<dbReference type="CDD" id="cd22343">
    <property type="entry name" value="PDDEXK_lambda_exonuclease-like"/>
    <property type="match status" value="1"/>
</dbReference>
<dbReference type="InterPro" id="IPR019080">
    <property type="entry name" value="YqaJ_viral_recombinase"/>
</dbReference>
<evidence type="ECO:0000313" key="4">
    <source>
        <dbReference type="RefSeq" id="XP_026092148.1"/>
    </source>
</evidence>
<protein>
    <submittedName>
        <fullName evidence="4">Uncharacterized protein LOC113065147</fullName>
    </submittedName>
</protein>
<evidence type="ECO:0000256" key="1">
    <source>
        <dbReference type="PROSITE-ProRule" id="PRU00325"/>
    </source>
</evidence>
<evidence type="ECO:0000259" key="2">
    <source>
        <dbReference type="PROSITE" id="PS50966"/>
    </source>
</evidence>
<dbReference type="InterPro" id="IPR011604">
    <property type="entry name" value="PDDEXK-like_dom_sf"/>
</dbReference>
<accession>A0A6P6M6F6</accession>
<keyword evidence="1" id="KW-0479">Metal-binding</keyword>
<evidence type="ECO:0000313" key="3">
    <source>
        <dbReference type="Proteomes" id="UP000515129"/>
    </source>
</evidence>
<organism evidence="3 4">
    <name type="scientific">Carassius auratus</name>
    <name type="common">Goldfish</name>
    <dbReference type="NCBI Taxonomy" id="7957"/>
    <lineage>
        <taxon>Eukaryota</taxon>
        <taxon>Metazoa</taxon>
        <taxon>Chordata</taxon>
        <taxon>Craniata</taxon>
        <taxon>Vertebrata</taxon>
        <taxon>Euteleostomi</taxon>
        <taxon>Actinopterygii</taxon>
        <taxon>Neopterygii</taxon>
        <taxon>Teleostei</taxon>
        <taxon>Ostariophysi</taxon>
        <taxon>Cypriniformes</taxon>
        <taxon>Cyprinidae</taxon>
        <taxon>Cyprininae</taxon>
        <taxon>Carassius</taxon>
    </lineage>
</organism>
<dbReference type="AlphaFoldDB" id="A0A6P6M6F6"/>
<dbReference type="SUPFAM" id="SSF52980">
    <property type="entry name" value="Restriction endonuclease-like"/>
    <property type="match status" value="1"/>
</dbReference>
<dbReference type="InterPro" id="IPR051703">
    <property type="entry name" value="NF-kappa-B_Signaling_Reg"/>
</dbReference>
<sequence length="415" mass="47060">MMLKVELASENPFIRDSHCTCKAGLGHCNHLLGLLYTLAHYLKMEHKSVPPRASKTSLPQTWHVPSRTLGLKPKPISTVSVSKVKPPNSSTYRVNRTSEGILPNVYCPVPVPLPCSEFEENLRENLKASGSRSHMFKLLTASNQQKQLVTTEFGDLPLGSVLSYQLPQQTVSFEEHPTLPLPPQPCSYATVLNQEEHDFYGGLIITSEDSLHLESGTRDQSSITWHRLRAERITSTSFKRVCSRVKDFDKLAADMCAKQTIQTKAMKRGIQLEPVAAAEYEKLTGNKLFPCGLIINHHAPHLGASPDRKVVDLTADPVHGLLEIKCPNKDSFKNCSYLTNAAGNFTLKKTHEYYYQIVGQMEISRFTWCDFFVKCNSDYHLEHIHFNKDEWEELKCKLDFFFFSCFLPVLCNRRV</sequence>
<dbReference type="Gene3D" id="3.90.320.10">
    <property type="match status" value="1"/>
</dbReference>
<keyword evidence="1" id="KW-0863">Zinc-finger</keyword>
<dbReference type="GO" id="GO:0008270">
    <property type="term" value="F:zinc ion binding"/>
    <property type="evidence" value="ECO:0007669"/>
    <property type="project" value="UniProtKB-KW"/>
</dbReference>
<dbReference type="PANTHER" id="PTHR46609:SF7">
    <property type="match status" value="1"/>
</dbReference>
<dbReference type="PROSITE" id="PS50966">
    <property type="entry name" value="ZF_SWIM"/>
    <property type="match status" value="1"/>
</dbReference>
<dbReference type="PANTHER" id="PTHR46609">
    <property type="entry name" value="EXONUCLEASE, PHAGE-TYPE/RECB, C-TERMINAL DOMAIN-CONTAINING PROTEIN"/>
    <property type="match status" value="1"/>
</dbReference>
<gene>
    <name evidence="4" type="primary">LOC113065147</name>
</gene>
<keyword evidence="3" id="KW-1185">Reference proteome</keyword>